<evidence type="ECO:0008006" key="10">
    <source>
        <dbReference type="Google" id="ProtNLM"/>
    </source>
</evidence>
<dbReference type="AlphaFoldDB" id="A0AAQ3X8D3"/>
<proteinExistence type="predicted"/>
<dbReference type="GO" id="GO:0008270">
    <property type="term" value="F:zinc ion binding"/>
    <property type="evidence" value="ECO:0007669"/>
    <property type="project" value="UniProtKB-KW"/>
</dbReference>
<keyword evidence="3" id="KW-0862">Zinc</keyword>
<dbReference type="EMBL" id="CP144752">
    <property type="protein sequence ID" value="WVZ88391.1"/>
    <property type="molecule type" value="Genomic_DNA"/>
</dbReference>
<feature type="domain" description="CCHC-type" evidence="6">
    <location>
        <begin position="731"/>
        <end position="747"/>
    </location>
</feature>
<feature type="region of interest" description="Disordered" evidence="5">
    <location>
        <begin position="1"/>
        <end position="21"/>
    </location>
</feature>
<evidence type="ECO:0000259" key="7">
    <source>
        <dbReference type="PROSITE" id="PS50966"/>
    </source>
</evidence>
<dbReference type="InterPro" id="IPR006564">
    <property type="entry name" value="Znf_PMZ"/>
</dbReference>
<feature type="domain" description="SWIM-type" evidence="7">
    <location>
        <begin position="625"/>
        <end position="657"/>
    </location>
</feature>
<dbReference type="PANTHER" id="PTHR31973:SF195">
    <property type="entry name" value="MUDR FAMILY TRANSPOSASE"/>
    <property type="match status" value="1"/>
</dbReference>
<dbReference type="InterPro" id="IPR004332">
    <property type="entry name" value="Transposase_MuDR"/>
</dbReference>
<dbReference type="Pfam" id="PF04434">
    <property type="entry name" value="SWIM"/>
    <property type="match status" value="1"/>
</dbReference>
<dbReference type="Pfam" id="PF03108">
    <property type="entry name" value="DBD_Tnp_Mut"/>
    <property type="match status" value="1"/>
</dbReference>
<evidence type="ECO:0000256" key="1">
    <source>
        <dbReference type="ARBA" id="ARBA00022723"/>
    </source>
</evidence>
<dbReference type="PROSITE" id="PS50966">
    <property type="entry name" value="ZF_SWIM"/>
    <property type="match status" value="1"/>
</dbReference>
<feature type="compositionally biased region" description="Acidic residues" evidence="5">
    <location>
        <begin position="111"/>
        <end position="124"/>
    </location>
</feature>
<keyword evidence="2 4" id="KW-0863">Zinc-finger</keyword>
<keyword evidence="1" id="KW-0479">Metal-binding</keyword>
<accession>A0AAQ3X8D3</accession>
<feature type="compositionally biased region" description="Low complexity" evidence="5">
    <location>
        <begin position="770"/>
        <end position="790"/>
    </location>
</feature>
<sequence length="877" mass="100188">MKSLKRTKRLRPSLDSPSKELNLEWVPEGMDPSSACRVLVRVPGYVEVAEDGRHMFHETKEIKLVVDRDKTNLKDLLDDIAAEVKSPEPAQNSSKGDKSDDTGNSSKGEKSDEEEEEEPWEEDEVEYVGLNDENQYLPAAQQPADSSDYEPSELESSEVDELLVDDDAGCEIVEHTTNLENPTIAVGLTFEDGDTFKRAIRQYAVLNEFEIAAPYSESRRYRGYCKGTASKKKKCKWRIHASELQDGKTWQIKKIQPKHTCASTAKLDHNCMATNAWVRDRVIDTLRDEPTIGAAELKKQLEKKYSIKLSYYVVWDGRQMALEEINGKWDESFEEAFNFKAEVERTNLGSFVQIEYAKVGKKMRFTKIFVALKACVDGFLNGCRPFLGVDSTVLTGRWRGQLASACAVDGHNWLFPVAYGVFESESAENWQWFFEQLQRAIGSPPGLVISTDAGKGIDSAVTSVFSNGVEHRECMRHLVKNFQKRYRGSVFKKHLWPACRAYSKQHYEYHYNIMKKASPNAIKWIEDSHKHLWNRWKFSPLCKCNYVTNNIAKTFNSWVRNEKSQGVIQLMDRIRQMIMQKMDMRRRLATKLTDKILPHVIKELHGMSRNLQDTRDHSKLEDMRHSVDLDNRTCTCNKWQITGLPCTHALSFINSLRNRSVEDYVDDYYSVAKFKKVYEGVVMPMTDRTQWPRVDMGFKLWPPLLKRSAGRPRTRRIMGVEEGGKIKKQMKCKRCGQFGHMMKTCNETVYDSDAPPPAPPKPKRVRNKKTTTSTASTQQSQTGGCSTTVGVNLLTNSPAGNTRSRKRQLDLGEGASSPTPPQQPGKKKKGVQAKSSKQTRILHSFDASFKEHCTTFYSTYGLLQQLICFFQKHLPIC</sequence>
<name>A0AAQ3X8D3_PASNO</name>
<dbReference type="GO" id="GO:0003676">
    <property type="term" value="F:nucleic acid binding"/>
    <property type="evidence" value="ECO:0007669"/>
    <property type="project" value="InterPro"/>
</dbReference>
<dbReference type="InterPro" id="IPR001878">
    <property type="entry name" value="Znf_CCHC"/>
</dbReference>
<feature type="region of interest" description="Disordered" evidence="5">
    <location>
        <begin position="82"/>
        <end position="124"/>
    </location>
</feature>
<feature type="compositionally biased region" description="Polar residues" evidence="5">
    <location>
        <begin position="793"/>
        <end position="802"/>
    </location>
</feature>
<protein>
    <recommendedName>
        <fullName evidence="10">SWIM-type domain-containing protein</fullName>
    </recommendedName>
</protein>
<evidence type="ECO:0000313" key="8">
    <source>
        <dbReference type="EMBL" id="WVZ88391.1"/>
    </source>
</evidence>
<evidence type="ECO:0000259" key="6">
    <source>
        <dbReference type="PROSITE" id="PS50158"/>
    </source>
</evidence>
<dbReference type="Proteomes" id="UP001341281">
    <property type="component" value="Chromosome 08"/>
</dbReference>
<dbReference type="InterPro" id="IPR007527">
    <property type="entry name" value="Znf_SWIM"/>
</dbReference>
<feature type="region of interest" description="Disordered" evidence="5">
    <location>
        <begin position="750"/>
        <end position="837"/>
    </location>
</feature>
<gene>
    <name evidence="8" type="ORF">U9M48_034918</name>
</gene>
<feature type="compositionally biased region" description="Basic residues" evidence="5">
    <location>
        <begin position="1"/>
        <end position="11"/>
    </location>
</feature>
<organism evidence="8 9">
    <name type="scientific">Paspalum notatum var. saurae</name>
    <dbReference type="NCBI Taxonomy" id="547442"/>
    <lineage>
        <taxon>Eukaryota</taxon>
        <taxon>Viridiplantae</taxon>
        <taxon>Streptophyta</taxon>
        <taxon>Embryophyta</taxon>
        <taxon>Tracheophyta</taxon>
        <taxon>Spermatophyta</taxon>
        <taxon>Magnoliopsida</taxon>
        <taxon>Liliopsida</taxon>
        <taxon>Poales</taxon>
        <taxon>Poaceae</taxon>
        <taxon>PACMAD clade</taxon>
        <taxon>Panicoideae</taxon>
        <taxon>Andropogonodae</taxon>
        <taxon>Paspaleae</taxon>
        <taxon>Paspalinae</taxon>
        <taxon>Paspalum</taxon>
    </lineage>
</organism>
<dbReference type="Pfam" id="PF10551">
    <property type="entry name" value="MULE"/>
    <property type="match status" value="1"/>
</dbReference>
<dbReference type="SMART" id="SM00575">
    <property type="entry name" value="ZnF_PMZ"/>
    <property type="match status" value="1"/>
</dbReference>
<dbReference type="InterPro" id="IPR018289">
    <property type="entry name" value="MULE_transposase_dom"/>
</dbReference>
<keyword evidence="9" id="KW-1185">Reference proteome</keyword>
<dbReference type="PROSITE" id="PS50158">
    <property type="entry name" value="ZF_CCHC"/>
    <property type="match status" value="1"/>
</dbReference>
<evidence type="ECO:0000256" key="3">
    <source>
        <dbReference type="ARBA" id="ARBA00022833"/>
    </source>
</evidence>
<reference evidence="8 9" key="1">
    <citation type="submission" date="2024-02" db="EMBL/GenBank/DDBJ databases">
        <title>High-quality chromosome-scale genome assembly of Pensacola bahiagrass (Paspalum notatum Flugge var. saurae).</title>
        <authorList>
            <person name="Vega J.M."/>
            <person name="Podio M."/>
            <person name="Orjuela J."/>
            <person name="Siena L.A."/>
            <person name="Pessino S.C."/>
            <person name="Combes M.C."/>
            <person name="Mariac C."/>
            <person name="Albertini E."/>
            <person name="Pupilli F."/>
            <person name="Ortiz J.P.A."/>
            <person name="Leblanc O."/>
        </authorList>
    </citation>
    <scope>NUCLEOTIDE SEQUENCE [LARGE SCALE GENOMIC DNA]</scope>
    <source>
        <strain evidence="8">R1</strain>
        <tissue evidence="8">Leaf</tissue>
    </source>
</reference>
<evidence type="ECO:0000256" key="2">
    <source>
        <dbReference type="ARBA" id="ARBA00022771"/>
    </source>
</evidence>
<dbReference type="PANTHER" id="PTHR31973">
    <property type="entry name" value="POLYPROTEIN, PUTATIVE-RELATED"/>
    <property type="match status" value="1"/>
</dbReference>
<evidence type="ECO:0000256" key="4">
    <source>
        <dbReference type="PROSITE-ProRule" id="PRU00047"/>
    </source>
</evidence>
<evidence type="ECO:0000256" key="5">
    <source>
        <dbReference type="SAM" id="MobiDB-lite"/>
    </source>
</evidence>
<evidence type="ECO:0000313" key="9">
    <source>
        <dbReference type="Proteomes" id="UP001341281"/>
    </source>
</evidence>